<feature type="domain" description="AB hydrolase-1" evidence="1">
    <location>
        <begin position="21"/>
        <end position="236"/>
    </location>
</feature>
<dbReference type="Gene3D" id="3.40.50.1820">
    <property type="entry name" value="alpha/beta hydrolase"/>
    <property type="match status" value="1"/>
</dbReference>
<sequence>MINDDGRRLAFHVTPGHSPAIVLDAGGGLDSSYWKDLVPKLAAATGSEIITYDRAGLGDSDEVPGPWKVESAVSDLETGLRELGVTRNVILVAHSQAGEVATYFTRANPRLVSGAVLVDASLPELYTDKEIARLVAANKPQVDAAKADPSTKENRQLIATAENYAPMHRAYHQAAWPDRVPATVIVSEKTPFDGSPEDARLWRDAATAFAKAGPDRTLVTAEGSSHDIPIERPGLVLNEIEKMATAHR</sequence>
<dbReference type="Pfam" id="PF12697">
    <property type="entry name" value="Abhydrolase_6"/>
    <property type="match status" value="1"/>
</dbReference>
<keyword evidence="3" id="KW-1185">Reference proteome</keyword>
<dbReference type="GO" id="GO:0016787">
    <property type="term" value="F:hydrolase activity"/>
    <property type="evidence" value="ECO:0007669"/>
    <property type="project" value="UniProtKB-KW"/>
</dbReference>
<dbReference type="InterPro" id="IPR000073">
    <property type="entry name" value="AB_hydrolase_1"/>
</dbReference>
<dbReference type="Proteomes" id="UP001596200">
    <property type="component" value="Unassembled WGS sequence"/>
</dbReference>
<dbReference type="InterPro" id="IPR029058">
    <property type="entry name" value="AB_hydrolase_fold"/>
</dbReference>
<evidence type="ECO:0000313" key="3">
    <source>
        <dbReference type="Proteomes" id="UP001596200"/>
    </source>
</evidence>
<dbReference type="RefSeq" id="WP_344516761.1">
    <property type="nucleotide sequence ID" value="NZ_BAAATU010000043.1"/>
</dbReference>
<reference evidence="3" key="1">
    <citation type="journal article" date="2019" name="Int. J. Syst. Evol. Microbiol.">
        <title>The Global Catalogue of Microorganisms (GCM) 10K type strain sequencing project: providing services to taxonomists for standard genome sequencing and annotation.</title>
        <authorList>
            <consortium name="The Broad Institute Genomics Platform"/>
            <consortium name="The Broad Institute Genome Sequencing Center for Infectious Disease"/>
            <person name="Wu L."/>
            <person name="Ma J."/>
        </authorList>
    </citation>
    <scope>NUCLEOTIDE SEQUENCE [LARGE SCALE GENOMIC DNA]</scope>
    <source>
        <strain evidence="3">JCM 4147</strain>
    </source>
</reference>
<name>A0ABW1GV07_9ACTN</name>
<dbReference type="EMBL" id="JBHSPU010000042">
    <property type="protein sequence ID" value="MFC5918646.1"/>
    <property type="molecule type" value="Genomic_DNA"/>
</dbReference>
<dbReference type="SUPFAM" id="SSF53474">
    <property type="entry name" value="alpha/beta-Hydrolases"/>
    <property type="match status" value="1"/>
</dbReference>
<proteinExistence type="predicted"/>
<evidence type="ECO:0000259" key="1">
    <source>
        <dbReference type="Pfam" id="PF12697"/>
    </source>
</evidence>
<organism evidence="2 3">
    <name type="scientific">Streptomyces pulveraceus</name>
    <dbReference type="NCBI Taxonomy" id="68258"/>
    <lineage>
        <taxon>Bacteria</taxon>
        <taxon>Bacillati</taxon>
        <taxon>Actinomycetota</taxon>
        <taxon>Actinomycetes</taxon>
        <taxon>Kitasatosporales</taxon>
        <taxon>Streptomycetaceae</taxon>
        <taxon>Streptomyces</taxon>
    </lineage>
</organism>
<gene>
    <name evidence="2" type="ORF">ACFP1B_35230</name>
</gene>
<dbReference type="PANTHER" id="PTHR43194">
    <property type="entry name" value="HYDROLASE ALPHA/BETA FOLD FAMILY"/>
    <property type="match status" value="1"/>
</dbReference>
<dbReference type="InterPro" id="IPR050228">
    <property type="entry name" value="Carboxylesterase_BioH"/>
</dbReference>
<comment type="caution">
    <text evidence="2">The sequence shown here is derived from an EMBL/GenBank/DDBJ whole genome shotgun (WGS) entry which is preliminary data.</text>
</comment>
<protein>
    <submittedName>
        <fullName evidence="2">Alpha/beta fold hydrolase</fullName>
    </submittedName>
</protein>
<keyword evidence="2" id="KW-0378">Hydrolase</keyword>
<dbReference type="PANTHER" id="PTHR43194:SF2">
    <property type="entry name" value="PEROXISOMAL MEMBRANE PROTEIN LPX1"/>
    <property type="match status" value="1"/>
</dbReference>
<accession>A0ABW1GV07</accession>
<evidence type="ECO:0000313" key="2">
    <source>
        <dbReference type="EMBL" id="MFC5918646.1"/>
    </source>
</evidence>